<evidence type="ECO:0000313" key="3">
    <source>
        <dbReference type="Proteomes" id="UP000290289"/>
    </source>
</evidence>
<feature type="signal peptide" evidence="1">
    <location>
        <begin position="1"/>
        <end position="18"/>
    </location>
</feature>
<keyword evidence="1" id="KW-0732">Signal</keyword>
<comment type="caution">
    <text evidence="2">The sequence shown here is derived from an EMBL/GenBank/DDBJ whole genome shotgun (WGS) entry which is preliminary data.</text>
</comment>
<keyword evidence="3" id="KW-1185">Reference proteome</keyword>
<feature type="chain" id="PRO_5019784148" evidence="1">
    <location>
        <begin position="19"/>
        <end position="142"/>
    </location>
</feature>
<evidence type="ECO:0000313" key="2">
    <source>
        <dbReference type="EMBL" id="RXH87647.1"/>
    </source>
</evidence>
<gene>
    <name evidence="2" type="ORF">DVH24_034547</name>
</gene>
<dbReference type="AlphaFoldDB" id="A0A498IZG4"/>
<evidence type="ECO:0000256" key="1">
    <source>
        <dbReference type="SAM" id="SignalP"/>
    </source>
</evidence>
<dbReference type="Proteomes" id="UP000290289">
    <property type="component" value="Chromosome 10"/>
</dbReference>
<protein>
    <submittedName>
        <fullName evidence="2">Uncharacterized protein</fullName>
    </submittedName>
</protein>
<name>A0A498IZG4_MALDO</name>
<sequence>MCFFVLVSTCFNVSFSLALSVLQSDSGAMLGKQSGNGSRQSVPDWKLDSKCRLISFFLLVLQGDGHLILNQTCDFFKGLWGLILKEMGHILDVSFFTCLVYYPSRSGIFSGSVLTVEDDHSRAMLGKQSGKGFQAVISRLKA</sequence>
<organism evidence="2 3">
    <name type="scientific">Malus domestica</name>
    <name type="common">Apple</name>
    <name type="synonym">Pyrus malus</name>
    <dbReference type="NCBI Taxonomy" id="3750"/>
    <lineage>
        <taxon>Eukaryota</taxon>
        <taxon>Viridiplantae</taxon>
        <taxon>Streptophyta</taxon>
        <taxon>Embryophyta</taxon>
        <taxon>Tracheophyta</taxon>
        <taxon>Spermatophyta</taxon>
        <taxon>Magnoliopsida</taxon>
        <taxon>eudicotyledons</taxon>
        <taxon>Gunneridae</taxon>
        <taxon>Pentapetalae</taxon>
        <taxon>rosids</taxon>
        <taxon>fabids</taxon>
        <taxon>Rosales</taxon>
        <taxon>Rosaceae</taxon>
        <taxon>Amygdaloideae</taxon>
        <taxon>Maleae</taxon>
        <taxon>Malus</taxon>
    </lineage>
</organism>
<reference evidence="2 3" key="1">
    <citation type="submission" date="2018-10" db="EMBL/GenBank/DDBJ databases">
        <title>A high-quality apple genome assembly.</title>
        <authorList>
            <person name="Hu J."/>
        </authorList>
    </citation>
    <scope>NUCLEOTIDE SEQUENCE [LARGE SCALE GENOMIC DNA]</scope>
    <source>
        <strain evidence="3">cv. HFTH1</strain>
        <tissue evidence="2">Young leaf</tissue>
    </source>
</reference>
<proteinExistence type="predicted"/>
<accession>A0A498IZG4</accession>
<dbReference type="EMBL" id="RDQH01000336">
    <property type="protein sequence ID" value="RXH87647.1"/>
    <property type="molecule type" value="Genomic_DNA"/>
</dbReference>